<dbReference type="PROSITE" id="PS51007">
    <property type="entry name" value="CYTC"/>
    <property type="match status" value="1"/>
</dbReference>
<feature type="transmembrane region" description="Helical" evidence="10">
    <location>
        <begin position="121"/>
        <end position="142"/>
    </location>
</feature>
<keyword evidence="4 10" id="KW-0812">Transmembrane</keyword>
<dbReference type="AlphaFoldDB" id="A0A6J5ZWI6"/>
<keyword evidence="5" id="KW-0479">Metal-binding</keyword>
<keyword evidence="3" id="KW-0349">Heme</keyword>
<dbReference type="InterPro" id="IPR027387">
    <property type="entry name" value="Cytb/b6-like_sf"/>
</dbReference>
<evidence type="ECO:0000256" key="10">
    <source>
        <dbReference type="SAM" id="Phobius"/>
    </source>
</evidence>
<dbReference type="SUPFAM" id="SSF81648">
    <property type="entry name" value="a domain/subunit of cytochrome bc1 complex (Ubiquinol-cytochrome c reductase)"/>
    <property type="match status" value="1"/>
</dbReference>
<evidence type="ECO:0000256" key="2">
    <source>
        <dbReference type="ARBA" id="ARBA00022448"/>
    </source>
</evidence>
<evidence type="ECO:0000256" key="5">
    <source>
        <dbReference type="ARBA" id="ARBA00022723"/>
    </source>
</evidence>
<evidence type="ECO:0000256" key="7">
    <source>
        <dbReference type="ARBA" id="ARBA00022989"/>
    </source>
</evidence>
<organism evidence="13">
    <name type="scientific">freshwater metagenome</name>
    <dbReference type="NCBI Taxonomy" id="449393"/>
    <lineage>
        <taxon>unclassified sequences</taxon>
        <taxon>metagenomes</taxon>
        <taxon>ecological metagenomes</taxon>
    </lineage>
</organism>
<evidence type="ECO:0000256" key="8">
    <source>
        <dbReference type="ARBA" id="ARBA00023004"/>
    </source>
</evidence>
<dbReference type="InterPro" id="IPR005798">
    <property type="entry name" value="Cyt_b/b6_C"/>
</dbReference>
<dbReference type="Gene3D" id="1.10.760.10">
    <property type="entry name" value="Cytochrome c-like domain"/>
    <property type="match status" value="1"/>
</dbReference>
<feature type="domain" description="Cytochrome c" evidence="12">
    <location>
        <begin position="167"/>
        <end position="247"/>
    </location>
</feature>
<dbReference type="GO" id="GO:0020037">
    <property type="term" value="F:heme binding"/>
    <property type="evidence" value="ECO:0007669"/>
    <property type="project" value="InterPro"/>
</dbReference>
<dbReference type="GO" id="GO:0016491">
    <property type="term" value="F:oxidoreductase activity"/>
    <property type="evidence" value="ECO:0007669"/>
    <property type="project" value="InterPro"/>
</dbReference>
<keyword evidence="6" id="KW-0249">Electron transport</keyword>
<evidence type="ECO:0000256" key="6">
    <source>
        <dbReference type="ARBA" id="ARBA00022982"/>
    </source>
</evidence>
<protein>
    <submittedName>
        <fullName evidence="13">Unannotated protein</fullName>
    </submittedName>
</protein>
<dbReference type="EMBL" id="CAESAN010000082">
    <property type="protein sequence ID" value="CAB4345130.1"/>
    <property type="molecule type" value="Genomic_DNA"/>
</dbReference>
<feature type="domain" description="Cytochrome b/b6 C-terminal region profile" evidence="11">
    <location>
        <begin position="13"/>
        <end position="142"/>
    </location>
</feature>
<accession>A0A6J5ZWI6</accession>
<dbReference type="InterPro" id="IPR009056">
    <property type="entry name" value="Cyt_c-like_dom"/>
</dbReference>
<feature type="transmembrane region" description="Helical" evidence="10">
    <location>
        <begin position="33"/>
        <end position="51"/>
    </location>
</feature>
<evidence type="ECO:0000256" key="9">
    <source>
        <dbReference type="ARBA" id="ARBA00023136"/>
    </source>
</evidence>
<dbReference type="SUPFAM" id="SSF46626">
    <property type="entry name" value="Cytochrome c"/>
    <property type="match status" value="1"/>
</dbReference>
<feature type="transmembrane region" description="Helical" evidence="10">
    <location>
        <begin position="86"/>
        <end position="109"/>
    </location>
</feature>
<name>A0A6J5ZWI6_9ZZZZ</name>
<keyword evidence="9 10" id="KW-0472">Membrane</keyword>
<dbReference type="GO" id="GO:0046872">
    <property type="term" value="F:metal ion binding"/>
    <property type="evidence" value="ECO:0007669"/>
    <property type="project" value="UniProtKB-KW"/>
</dbReference>
<reference evidence="13" key="1">
    <citation type="submission" date="2020-05" db="EMBL/GenBank/DDBJ databases">
        <authorList>
            <person name="Chiriac C."/>
            <person name="Salcher M."/>
            <person name="Ghai R."/>
            <person name="Kavagutti S V."/>
        </authorList>
    </citation>
    <scope>NUCLEOTIDE SEQUENCE</scope>
</reference>
<dbReference type="PROSITE" id="PS51003">
    <property type="entry name" value="CYTB_CTER"/>
    <property type="match status" value="1"/>
</dbReference>
<dbReference type="GO" id="GO:0016020">
    <property type="term" value="C:membrane"/>
    <property type="evidence" value="ECO:0007669"/>
    <property type="project" value="UniProtKB-SubCell"/>
</dbReference>
<keyword evidence="2" id="KW-0813">Transport</keyword>
<dbReference type="Pfam" id="PF00032">
    <property type="entry name" value="Cytochrom_B_C"/>
    <property type="match status" value="1"/>
</dbReference>
<keyword evidence="7 10" id="KW-1133">Transmembrane helix</keyword>
<dbReference type="GO" id="GO:0009055">
    <property type="term" value="F:electron transfer activity"/>
    <property type="evidence" value="ECO:0007669"/>
    <property type="project" value="InterPro"/>
</dbReference>
<comment type="subcellular location">
    <subcellularLocation>
        <location evidence="1">Membrane</location>
        <topology evidence="1">Multi-pass membrane protein</topology>
    </subcellularLocation>
</comment>
<evidence type="ECO:0000256" key="1">
    <source>
        <dbReference type="ARBA" id="ARBA00004141"/>
    </source>
</evidence>
<evidence type="ECO:0000256" key="3">
    <source>
        <dbReference type="ARBA" id="ARBA00022617"/>
    </source>
</evidence>
<evidence type="ECO:0000259" key="11">
    <source>
        <dbReference type="PROSITE" id="PS51003"/>
    </source>
</evidence>
<evidence type="ECO:0000256" key="4">
    <source>
        <dbReference type="ARBA" id="ARBA00022692"/>
    </source>
</evidence>
<dbReference type="Gene3D" id="1.20.810.10">
    <property type="entry name" value="Cytochrome Bc1 Complex, Chain C"/>
    <property type="match status" value="1"/>
</dbReference>
<dbReference type="Pfam" id="PF13442">
    <property type="entry name" value="Cytochrome_CBB3"/>
    <property type="match status" value="1"/>
</dbReference>
<proteinExistence type="predicted"/>
<dbReference type="InterPro" id="IPR036909">
    <property type="entry name" value="Cyt_c-like_dom_sf"/>
</dbReference>
<sequence length="247" mass="26634">MNKREKEAYLREYGVLKSQGKPFFPYAIAKDSVMAIMVMVVIITMSIVLGAELGPKADPTSTTYTPRPEWYFFFLFELLRVIKPPALVPLATIGVPTICLILLFLLPFYDRGAERRPERRPIATAAGIFTICAIGYLTYLGAAAGPPTEIDIPVPANVRSQGSAAVANFKSGEQVVAQSGCAACHKFGENGNAGPGPSLTRVGARLPAQAIQRTLINPTAPMPSFATLSEQSPKQFEQMVGFLAALK</sequence>
<gene>
    <name evidence="13" type="ORF">UFOPK3547_01042</name>
</gene>
<keyword evidence="8" id="KW-0408">Iron</keyword>
<evidence type="ECO:0000259" key="12">
    <source>
        <dbReference type="PROSITE" id="PS51007"/>
    </source>
</evidence>
<dbReference type="InterPro" id="IPR036150">
    <property type="entry name" value="Cyt_b/b6_C_sf"/>
</dbReference>
<evidence type="ECO:0000313" key="13">
    <source>
        <dbReference type="EMBL" id="CAB4345130.1"/>
    </source>
</evidence>